<dbReference type="AlphaFoldDB" id="A0AAN9YW44"/>
<evidence type="ECO:0000313" key="2">
    <source>
        <dbReference type="Proteomes" id="UP001378592"/>
    </source>
</evidence>
<dbReference type="PANTHER" id="PTHR31649">
    <property type="entry name" value="AGAP009604-PA"/>
    <property type="match status" value="1"/>
</dbReference>
<organism evidence="1 2">
    <name type="scientific">Gryllus longicercus</name>
    <dbReference type="NCBI Taxonomy" id="2509291"/>
    <lineage>
        <taxon>Eukaryota</taxon>
        <taxon>Metazoa</taxon>
        <taxon>Ecdysozoa</taxon>
        <taxon>Arthropoda</taxon>
        <taxon>Hexapoda</taxon>
        <taxon>Insecta</taxon>
        <taxon>Pterygota</taxon>
        <taxon>Neoptera</taxon>
        <taxon>Polyneoptera</taxon>
        <taxon>Orthoptera</taxon>
        <taxon>Ensifera</taxon>
        <taxon>Gryllidea</taxon>
        <taxon>Grylloidea</taxon>
        <taxon>Gryllidae</taxon>
        <taxon>Gryllinae</taxon>
        <taxon>Gryllus</taxon>
    </lineage>
</organism>
<sequence length="151" mass="16898">MAAWVPMKSGDPLPEGAVWAGNDKSGSFYVGRSFEDESVPEAASGAYVASQRVFIHTYASRVIQRDEFEILTYNVTDQHRLVWVKADSGWIPPRAVLAGVNLETGLEIFIGRWLNQGLYTPGKIYRSNQNIFAPCGNFECFSNEYEVLVEL</sequence>
<evidence type="ECO:0000313" key="1">
    <source>
        <dbReference type="EMBL" id="KAK7789293.1"/>
    </source>
</evidence>
<comment type="caution">
    <text evidence="1">The sequence shown here is derived from an EMBL/GenBank/DDBJ whole genome shotgun (WGS) entry which is preliminary data.</text>
</comment>
<dbReference type="Proteomes" id="UP001378592">
    <property type="component" value="Unassembled WGS sequence"/>
</dbReference>
<gene>
    <name evidence="1" type="ORF">R5R35_006930</name>
</gene>
<reference evidence="1 2" key="1">
    <citation type="submission" date="2024-03" db="EMBL/GenBank/DDBJ databases">
        <title>The genome assembly and annotation of the cricket Gryllus longicercus Weissman &amp; Gray.</title>
        <authorList>
            <person name="Szrajer S."/>
            <person name="Gray D."/>
            <person name="Ylla G."/>
        </authorList>
    </citation>
    <scope>NUCLEOTIDE SEQUENCE [LARGE SCALE GENOMIC DNA]</scope>
    <source>
        <strain evidence="1">DAG 2021-001</strain>
        <tissue evidence="1">Whole body minus gut</tissue>
    </source>
</reference>
<dbReference type="Pfam" id="PF11901">
    <property type="entry name" value="DM9"/>
    <property type="match status" value="1"/>
</dbReference>
<dbReference type="PANTHER" id="PTHR31649:SF1">
    <property type="entry name" value="FARNESOIC ACID O-METHYL TRANSFERASE DOMAIN-CONTAINING PROTEIN"/>
    <property type="match status" value="1"/>
</dbReference>
<proteinExistence type="predicted"/>
<dbReference type="SMART" id="SM00696">
    <property type="entry name" value="DM9"/>
    <property type="match status" value="2"/>
</dbReference>
<dbReference type="InterPro" id="IPR006616">
    <property type="entry name" value="DM9_repeat"/>
</dbReference>
<keyword evidence="2" id="KW-1185">Reference proteome</keyword>
<accession>A0AAN9YW44</accession>
<dbReference type="EMBL" id="JAZDUA010000791">
    <property type="protein sequence ID" value="KAK7789293.1"/>
    <property type="molecule type" value="Genomic_DNA"/>
</dbReference>
<protein>
    <submittedName>
        <fullName evidence="1">Uncharacterized protein</fullName>
    </submittedName>
</protein>
<name>A0AAN9YW44_9ORTH</name>